<protein>
    <recommendedName>
        <fullName evidence="3">Single-stranded DNA-binding protein</fullName>
    </recommendedName>
</protein>
<dbReference type="Proteomes" id="UP000316196">
    <property type="component" value="Unassembled WGS sequence"/>
</dbReference>
<comment type="caution">
    <text evidence="5">The sequence shown here is derived from an EMBL/GenBank/DDBJ whole genome shotgun (WGS) entry which is preliminary data.</text>
</comment>
<dbReference type="InterPro" id="IPR011344">
    <property type="entry name" value="ssDNA-bd"/>
</dbReference>
<name>A0A542ZRJ7_9ACTN</name>
<dbReference type="Gene3D" id="2.40.50.140">
    <property type="entry name" value="Nucleic acid-binding proteins"/>
    <property type="match status" value="1"/>
</dbReference>
<dbReference type="Pfam" id="PF00436">
    <property type="entry name" value="SSB"/>
    <property type="match status" value="1"/>
</dbReference>
<keyword evidence="6" id="KW-1185">Reference proteome</keyword>
<evidence type="ECO:0000256" key="4">
    <source>
        <dbReference type="SAM" id="MobiDB-lite"/>
    </source>
</evidence>
<dbReference type="AlphaFoldDB" id="A0A542ZRJ7"/>
<evidence type="ECO:0000313" key="6">
    <source>
        <dbReference type="Proteomes" id="UP000316196"/>
    </source>
</evidence>
<sequence length="170" mass="18677">MVATVTVTGHLGTDPERFRTHTGVEYARFRMAHTPRLRRDGEWVDGETIWLTVRCYGKLARNVGSLRSGDPVLVTGQWRFEEWADRNGVARSTQVIMADAVGPNLTRCLVSVLPPVKDELSTAHGAAEAAQDAGGATDHEGHADQREDEQQESDQPVVDQNVGELLTSRS</sequence>
<dbReference type="NCBIfam" id="TIGR00621">
    <property type="entry name" value="ssb"/>
    <property type="match status" value="1"/>
</dbReference>
<proteinExistence type="predicted"/>
<reference evidence="5 6" key="1">
    <citation type="submission" date="2019-06" db="EMBL/GenBank/DDBJ databases">
        <title>Sequencing the genomes of 1000 actinobacteria strains.</title>
        <authorList>
            <person name="Klenk H.-P."/>
        </authorList>
    </citation>
    <scope>NUCLEOTIDE SEQUENCE [LARGE SCALE GENOMIC DNA]</scope>
    <source>
        <strain evidence="5 6">DSM 8251</strain>
    </source>
</reference>
<dbReference type="SUPFAM" id="SSF50249">
    <property type="entry name" value="Nucleic acid-binding proteins"/>
    <property type="match status" value="1"/>
</dbReference>
<dbReference type="InterPro" id="IPR000424">
    <property type="entry name" value="Primosome_PriB/ssb"/>
</dbReference>
<accession>A0A542ZRJ7</accession>
<keyword evidence="1 2" id="KW-0238">DNA-binding</keyword>
<dbReference type="CDD" id="cd04496">
    <property type="entry name" value="SSB_OBF"/>
    <property type="match status" value="1"/>
</dbReference>
<dbReference type="RefSeq" id="WP_170209932.1">
    <property type="nucleotide sequence ID" value="NZ_BAAAMD010000001.1"/>
</dbReference>
<evidence type="ECO:0000256" key="2">
    <source>
        <dbReference type="PROSITE-ProRule" id="PRU00252"/>
    </source>
</evidence>
<evidence type="ECO:0000313" key="5">
    <source>
        <dbReference type="EMBL" id="TQL62983.1"/>
    </source>
</evidence>
<dbReference type="InterPro" id="IPR012340">
    <property type="entry name" value="NA-bd_OB-fold"/>
</dbReference>
<dbReference type="GO" id="GO:0003697">
    <property type="term" value="F:single-stranded DNA binding"/>
    <property type="evidence" value="ECO:0007669"/>
    <property type="project" value="InterPro"/>
</dbReference>
<dbReference type="EMBL" id="VFOR01000001">
    <property type="protein sequence ID" value="TQL62983.1"/>
    <property type="molecule type" value="Genomic_DNA"/>
</dbReference>
<evidence type="ECO:0000256" key="1">
    <source>
        <dbReference type="ARBA" id="ARBA00023125"/>
    </source>
</evidence>
<feature type="region of interest" description="Disordered" evidence="4">
    <location>
        <begin position="121"/>
        <end position="170"/>
    </location>
</feature>
<dbReference type="PROSITE" id="PS50935">
    <property type="entry name" value="SSB"/>
    <property type="match status" value="1"/>
</dbReference>
<dbReference type="GO" id="GO:0006260">
    <property type="term" value="P:DNA replication"/>
    <property type="evidence" value="ECO:0007669"/>
    <property type="project" value="InterPro"/>
</dbReference>
<organism evidence="5 6">
    <name type="scientific">Propioniferax innocua</name>
    <dbReference type="NCBI Taxonomy" id="1753"/>
    <lineage>
        <taxon>Bacteria</taxon>
        <taxon>Bacillati</taxon>
        <taxon>Actinomycetota</taxon>
        <taxon>Actinomycetes</taxon>
        <taxon>Propionibacteriales</taxon>
        <taxon>Propionibacteriaceae</taxon>
        <taxon>Propioniferax</taxon>
    </lineage>
</organism>
<feature type="compositionally biased region" description="Low complexity" evidence="4">
    <location>
        <begin position="123"/>
        <end position="136"/>
    </location>
</feature>
<gene>
    <name evidence="5" type="ORF">FB460_0777</name>
</gene>
<evidence type="ECO:0000256" key="3">
    <source>
        <dbReference type="RuleBase" id="RU000524"/>
    </source>
</evidence>